<dbReference type="GO" id="GO:0004557">
    <property type="term" value="F:alpha-galactosidase activity"/>
    <property type="evidence" value="ECO:0007669"/>
    <property type="project" value="UniProtKB-EC"/>
</dbReference>
<dbReference type="PANTHER" id="PTHR43053:SF3">
    <property type="entry name" value="ALPHA-GALACTOSIDASE C-RELATED"/>
    <property type="match status" value="1"/>
</dbReference>
<dbReference type="PANTHER" id="PTHR43053">
    <property type="entry name" value="GLYCOSIDASE FAMILY 31"/>
    <property type="match status" value="1"/>
</dbReference>
<evidence type="ECO:0000256" key="4">
    <source>
        <dbReference type="ARBA" id="ARBA00023295"/>
    </source>
</evidence>
<dbReference type="CDD" id="cd14791">
    <property type="entry name" value="GH36"/>
    <property type="match status" value="1"/>
</dbReference>
<gene>
    <name evidence="6" type="ORF">R0137_09195</name>
</gene>
<protein>
    <recommendedName>
        <fullName evidence="2">alpha-galactosidase</fullName>
        <ecNumber evidence="2">3.2.1.22</ecNumber>
    </recommendedName>
</protein>
<dbReference type="SUPFAM" id="SSF51445">
    <property type="entry name" value="(Trans)glycosidases"/>
    <property type="match status" value="1"/>
</dbReference>
<dbReference type="InterPro" id="IPR038417">
    <property type="entry name" value="Alpga-gal_N_sf"/>
</dbReference>
<comment type="catalytic activity">
    <reaction evidence="1">
        <text>Hydrolysis of terminal, non-reducing alpha-D-galactose residues in alpha-D-galactosides, including galactose oligosaccharides, galactomannans and galactolipids.</text>
        <dbReference type="EC" id="3.2.1.22"/>
    </reaction>
</comment>
<feature type="domain" description="Glycosyl hydrolase family 36 N-terminal" evidence="5">
    <location>
        <begin position="21"/>
        <end position="251"/>
    </location>
</feature>
<dbReference type="InterPro" id="IPR050985">
    <property type="entry name" value="Alpha-glycosidase_related"/>
</dbReference>
<reference evidence="6 7" key="1">
    <citation type="submission" date="2023-10" db="EMBL/GenBank/DDBJ databases">
        <title>Two novel species belonging to the OM43/NOR5 clade.</title>
        <authorList>
            <person name="Park M."/>
        </authorList>
    </citation>
    <scope>NUCLEOTIDE SEQUENCE [LARGE SCALE GENOMIC DNA]</scope>
    <source>
        <strain evidence="6 7">IMCC45268</strain>
    </source>
</reference>
<evidence type="ECO:0000259" key="5">
    <source>
        <dbReference type="Pfam" id="PF16875"/>
    </source>
</evidence>
<dbReference type="InterPro" id="IPR013785">
    <property type="entry name" value="Aldolase_TIM"/>
</dbReference>
<dbReference type="RefSeq" id="WP_407326130.1">
    <property type="nucleotide sequence ID" value="NZ_CP136865.1"/>
</dbReference>
<dbReference type="PRINTS" id="PR00743">
    <property type="entry name" value="GLHYDRLASE36"/>
</dbReference>
<evidence type="ECO:0000313" key="7">
    <source>
        <dbReference type="Proteomes" id="UP001626549"/>
    </source>
</evidence>
<dbReference type="Pfam" id="PF16875">
    <property type="entry name" value="Glyco_hydro_36N"/>
    <property type="match status" value="1"/>
</dbReference>
<dbReference type="Proteomes" id="UP001626549">
    <property type="component" value="Chromosome"/>
</dbReference>
<keyword evidence="7" id="KW-1185">Reference proteome</keyword>
<accession>A0ABZ0IA74</accession>
<evidence type="ECO:0000256" key="2">
    <source>
        <dbReference type="ARBA" id="ARBA00012755"/>
    </source>
</evidence>
<dbReference type="InterPro" id="IPR031704">
    <property type="entry name" value="Glyco_hydro_36_N"/>
</dbReference>
<dbReference type="Gene3D" id="2.70.98.60">
    <property type="entry name" value="alpha-galactosidase from lactobacil brevis"/>
    <property type="match status" value="1"/>
</dbReference>
<evidence type="ECO:0000256" key="1">
    <source>
        <dbReference type="ARBA" id="ARBA00001255"/>
    </source>
</evidence>
<sequence>MTLSRLDAGASTLVLDCGGNQLSLCYLGSRLPEGLDLDEIPQLTNSPTPHGELDCEVMAEGFPTMDGQSSAHSALMARRNDHALLTKLRVSNSVSTEASLKIELRDEKAAVKLQVEFRSTPSGVFSSRCTVVNTSSDTELHVDWLASLHLQLPASHKHVERYGGFWANELLHERTALGQYAIEIGSTRGRSSHQNFPTLICGESGFSDEQKSVLLATLEWSGNHRLRIDPSPAVGHSLQAGVQLQPGELRLAPGEQWQSPSALFALSNQGVNEIRRQFKQYWLHRKGSDIGAMRPVHFNSWESSYFSHDANSSLELIDAAHALGAERFVLDDGWMQGRTDIGRGLGDWVPCAERYPAGLGPLATHARSLGLSFGVWIEPEMVTSDTQVAREHPDWIISSEGYAPVSGRQQFLLNLCIPSVHEHILQCIDRLVKDCNPDYLKWDMNRDYAQVGFGETATPYEMTQAWYTLVSKVRARHPNIAIESCAAGGARTDAGALAQCDRVWPSDSMDPLQRFLIMKHANTVFPPQLLGTHVGASPSSTSGAQLPLSTRCIIALLGHMGLELNPKELSDNERSTLRRWTAFYQAERKSLANADFYYLDQIEPGLDLLLVYNKDNSRGLLFVLRSAYPRQAQPPTVRLPSCVANTYFDMELLNPEDADFVQLSSGWHRGDKVSVSGDTLHQVGLKTPFLRFGHCALIQLTPNQN</sequence>
<proteinExistence type="predicted"/>
<keyword evidence="4 6" id="KW-0326">Glycosidase</keyword>
<evidence type="ECO:0000313" key="6">
    <source>
        <dbReference type="EMBL" id="WOJ95434.1"/>
    </source>
</evidence>
<keyword evidence="3 6" id="KW-0378">Hydrolase</keyword>
<dbReference type="EC" id="3.2.1.22" evidence="2"/>
<name>A0ABZ0IA74_9GAMM</name>
<evidence type="ECO:0000256" key="3">
    <source>
        <dbReference type="ARBA" id="ARBA00022801"/>
    </source>
</evidence>
<dbReference type="Pfam" id="PF02065">
    <property type="entry name" value="Melibiase"/>
    <property type="match status" value="1"/>
</dbReference>
<dbReference type="EMBL" id="CP136865">
    <property type="protein sequence ID" value="WOJ95434.1"/>
    <property type="molecule type" value="Genomic_DNA"/>
</dbReference>
<organism evidence="6 7">
    <name type="scientific">Congregibacter brevis</name>
    <dbReference type="NCBI Taxonomy" id="3081201"/>
    <lineage>
        <taxon>Bacteria</taxon>
        <taxon>Pseudomonadati</taxon>
        <taxon>Pseudomonadota</taxon>
        <taxon>Gammaproteobacteria</taxon>
        <taxon>Cellvibrionales</taxon>
        <taxon>Halieaceae</taxon>
        <taxon>Congregibacter</taxon>
    </lineage>
</organism>
<dbReference type="InterPro" id="IPR017853">
    <property type="entry name" value="GH"/>
</dbReference>
<dbReference type="InterPro" id="IPR002252">
    <property type="entry name" value="Glyco_hydro_36"/>
</dbReference>
<dbReference type="Gene3D" id="3.20.20.70">
    <property type="entry name" value="Aldolase class I"/>
    <property type="match status" value="1"/>
</dbReference>